<evidence type="ECO:0000313" key="3">
    <source>
        <dbReference type="Proteomes" id="UP000693981"/>
    </source>
</evidence>
<protein>
    <recommendedName>
        <fullName evidence="4">RxLR effector protein</fullName>
    </recommendedName>
</protein>
<keyword evidence="3" id="KW-1185">Reference proteome</keyword>
<comment type="caution">
    <text evidence="2">The sequence shown here is derived from an EMBL/GenBank/DDBJ whole genome shotgun (WGS) entry which is preliminary data.</text>
</comment>
<dbReference type="Proteomes" id="UP000693981">
    <property type="component" value="Unassembled WGS sequence"/>
</dbReference>
<keyword evidence="1" id="KW-0732">Signal</keyword>
<feature type="chain" id="PRO_5035847620" description="RxLR effector protein" evidence="1">
    <location>
        <begin position="19"/>
        <end position="134"/>
    </location>
</feature>
<sequence length="134" mass="14619">MRIFQLLISTSCAVLIAANTGTATASDAVATSKTSVAATTASENASSQKVPFKYGNVTGLMVITIDKDSLRENDDSTFDSENVIDLSQLDSIDDADEERAISLGALPNRFKSFMIRMFQKWRFVSGVRRLEAED</sequence>
<evidence type="ECO:0000313" key="2">
    <source>
        <dbReference type="EMBL" id="KAG7396913.1"/>
    </source>
</evidence>
<accession>A0A8T1WYU3</accession>
<evidence type="ECO:0000256" key="1">
    <source>
        <dbReference type="SAM" id="SignalP"/>
    </source>
</evidence>
<reference evidence="2" key="1">
    <citation type="submission" date="2021-02" db="EMBL/GenBank/DDBJ databases">
        <authorList>
            <person name="Palmer J.M."/>
        </authorList>
    </citation>
    <scope>NUCLEOTIDE SEQUENCE</scope>
    <source>
        <strain evidence="2">SCRP23</strain>
    </source>
</reference>
<evidence type="ECO:0008006" key="4">
    <source>
        <dbReference type="Google" id="ProtNLM"/>
    </source>
</evidence>
<dbReference type="OrthoDB" id="114784at2759"/>
<feature type="signal peptide" evidence="1">
    <location>
        <begin position="1"/>
        <end position="18"/>
    </location>
</feature>
<organism evidence="2 3">
    <name type="scientific">Phytophthora boehmeriae</name>
    <dbReference type="NCBI Taxonomy" id="109152"/>
    <lineage>
        <taxon>Eukaryota</taxon>
        <taxon>Sar</taxon>
        <taxon>Stramenopiles</taxon>
        <taxon>Oomycota</taxon>
        <taxon>Peronosporomycetes</taxon>
        <taxon>Peronosporales</taxon>
        <taxon>Peronosporaceae</taxon>
        <taxon>Phytophthora</taxon>
    </lineage>
</organism>
<gene>
    <name evidence="2" type="ORF">PHYBOEH_001557</name>
</gene>
<dbReference type="EMBL" id="JAGDFL010000134">
    <property type="protein sequence ID" value="KAG7396913.1"/>
    <property type="molecule type" value="Genomic_DNA"/>
</dbReference>
<dbReference type="AlphaFoldDB" id="A0A8T1WYU3"/>
<name>A0A8T1WYU3_9STRA</name>
<proteinExistence type="predicted"/>